<evidence type="ECO:0000256" key="1">
    <source>
        <dbReference type="SAM" id="Phobius"/>
    </source>
</evidence>
<dbReference type="Proteomes" id="UP000274327">
    <property type="component" value="Unassembled WGS sequence"/>
</dbReference>
<proteinExistence type="predicted"/>
<protein>
    <submittedName>
        <fullName evidence="3">Flagellar biosynthesis protein FlgA</fullName>
    </submittedName>
</protein>
<keyword evidence="3" id="KW-0969">Cilium</keyword>
<gene>
    <name evidence="3" type="ORF">DS079_12495</name>
</gene>
<organism evidence="3 4">
    <name type="scientific">Brachybacterium paraconglomeratum</name>
    <dbReference type="NCBI Taxonomy" id="173362"/>
    <lineage>
        <taxon>Bacteria</taxon>
        <taxon>Bacillati</taxon>
        <taxon>Actinomycetota</taxon>
        <taxon>Actinomycetes</taxon>
        <taxon>Micrococcales</taxon>
        <taxon>Dermabacteraceae</taxon>
        <taxon>Brachybacterium</taxon>
    </lineage>
</organism>
<dbReference type="EMBL" id="QOCI01000010">
    <property type="protein sequence ID" value="RRR17767.1"/>
    <property type="molecule type" value="Genomic_DNA"/>
</dbReference>
<accession>A0A3R8QTS4</accession>
<keyword evidence="1" id="KW-1133">Transmembrane helix</keyword>
<name>A0A3R8QTS4_9MICO</name>
<keyword evidence="3" id="KW-0282">Flagellum</keyword>
<evidence type="ECO:0000313" key="4">
    <source>
        <dbReference type="Proteomes" id="UP000274327"/>
    </source>
</evidence>
<sequence length="213" mass="22062">MGATAPVMRLRAPRWKDPRLIVGIVLVLASVLMGALLVSRLSATTSVLVARGPIVPGDPLESADLATVELRLGDHREQYVGTLEAIPEGAVATQTVQAGELVPVSAVGQSQDVPLRPVVIPVEATVAESVVPGSSVELWHTSPSVDDGGTGEAELLVPDAVVRRIDEGSSLGMRSMSVEVLVPADDLAAVLEVLSQDERLDVIGVPGAHGVTP</sequence>
<dbReference type="Pfam" id="PF08666">
    <property type="entry name" value="SAF"/>
    <property type="match status" value="1"/>
</dbReference>
<comment type="caution">
    <text evidence="3">The sequence shown here is derived from an EMBL/GenBank/DDBJ whole genome shotgun (WGS) entry which is preliminary data.</text>
</comment>
<dbReference type="AlphaFoldDB" id="A0A3R8QTS4"/>
<keyword evidence="1" id="KW-0472">Membrane</keyword>
<feature type="transmembrane region" description="Helical" evidence="1">
    <location>
        <begin position="20"/>
        <end position="38"/>
    </location>
</feature>
<keyword evidence="4" id="KW-1185">Reference proteome</keyword>
<dbReference type="InterPro" id="IPR013974">
    <property type="entry name" value="SAF"/>
</dbReference>
<keyword evidence="1" id="KW-0812">Transmembrane</keyword>
<reference evidence="3 4" key="1">
    <citation type="submission" date="2018-07" db="EMBL/GenBank/DDBJ databases">
        <title>Brachybacteriurn paraconglorneratum KCTC 9916.</title>
        <authorList>
            <person name="Li Y."/>
        </authorList>
    </citation>
    <scope>NUCLEOTIDE SEQUENCE [LARGE SCALE GENOMIC DNA]</scope>
    <source>
        <strain evidence="3 4">KCTC 9916</strain>
    </source>
</reference>
<evidence type="ECO:0000259" key="2">
    <source>
        <dbReference type="SMART" id="SM00858"/>
    </source>
</evidence>
<dbReference type="SMART" id="SM00858">
    <property type="entry name" value="SAF"/>
    <property type="match status" value="1"/>
</dbReference>
<evidence type="ECO:0000313" key="3">
    <source>
        <dbReference type="EMBL" id="RRR17767.1"/>
    </source>
</evidence>
<dbReference type="CDD" id="cd11614">
    <property type="entry name" value="SAF_CpaB_FlgA_like"/>
    <property type="match status" value="1"/>
</dbReference>
<feature type="domain" description="SAF" evidence="2">
    <location>
        <begin position="45"/>
        <end position="108"/>
    </location>
</feature>
<keyword evidence="3" id="KW-0966">Cell projection</keyword>